<evidence type="ECO:0000313" key="1">
    <source>
        <dbReference type="EMBL" id="GAA0721389.1"/>
    </source>
</evidence>
<organism evidence="1 2">
    <name type="scientific">Dokdonella soli</name>
    <dbReference type="NCBI Taxonomy" id="529810"/>
    <lineage>
        <taxon>Bacteria</taxon>
        <taxon>Pseudomonadati</taxon>
        <taxon>Pseudomonadota</taxon>
        <taxon>Gammaproteobacteria</taxon>
        <taxon>Lysobacterales</taxon>
        <taxon>Rhodanobacteraceae</taxon>
        <taxon>Dokdonella</taxon>
    </lineage>
</organism>
<accession>A0ABN1IU36</accession>
<sequence>MEVFKPCVTINSGVHPTRCEIDPHEYRQGKFRGWFADYDKCVKRCLKIAHVIGGRTQTLTNAILS</sequence>
<dbReference type="RefSeq" id="WP_343792872.1">
    <property type="nucleotide sequence ID" value="NZ_BAAAEU010000024.1"/>
</dbReference>
<dbReference type="Proteomes" id="UP001501523">
    <property type="component" value="Unassembled WGS sequence"/>
</dbReference>
<protein>
    <submittedName>
        <fullName evidence="1">Uncharacterized protein</fullName>
    </submittedName>
</protein>
<gene>
    <name evidence="1" type="ORF">GCM10009105_31650</name>
</gene>
<comment type="caution">
    <text evidence="1">The sequence shown here is derived from an EMBL/GenBank/DDBJ whole genome shotgun (WGS) entry which is preliminary data.</text>
</comment>
<reference evidence="1 2" key="1">
    <citation type="journal article" date="2019" name="Int. J. Syst. Evol. Microbiol.">
        <title>The Global Catalogue of Microorganisms (GCM) 10K type strain sequencing project: providing services to taxonomists for standard genome sequencing and annotation.</title>
        <authorList>
            <consortium name="The Broad Institute Genomics Platform"/>
            <consortium name="The Broad Institute Genome Sequencing Center for Infectious Disease"/>
            <person name="Wu L."/>
            <person name="Ma J."/>
        </authorList>
    </citation>
    <scope>NUCLEOTIDE SEQUENCE [LARGE SCALE GENOMIC DNA]</scope>
    <source>
        <strain evidence="1 2">JCM 15421</strain>
    </source>
</reference>
<proteinExistence type="predicted"/>
<evidence type="ECO:0000313" key="2">
    <source>
        <dbReference type="Proteomes" id="UP001501523"/>
    </source>
</evidence>
<keyword evidence="2" id="KW-1185">Reference proteome</keyword>
<name>A0ABN1IU36_9GAMM</name>
<dbReference type="EMBL" id="BAAAEU010000024">
    <property type="protein sequence ID" value="GAA0721389.1"/>
    <property type="molecule type" value="Genomic_DNA"/>
</dbReference>